<dbReference type="VEuPathDB" id="FungiDB:UREG_03874"/>
<dbReference type="OrthoDB" id="550558at2759"/>
<dbReference type="eggNOG" id="ENOG502SGCF">
    <property type="taxonomic scope" value="Eukaryota"/>
</dbReference>
<dbReference type="InterPro" id="IPR029052">
    <property type="entry name" value="Metallo-depent_PP-like"/>
</dbReference>
<accession>C4JM16</accession>
<proteinExistence type="predicted"/>
<dbReference type="GO" id="GO:0016787">
    <property type="term" value="F:hydrolase activity"/>
    <property type="evidence" value="ECO:0007669"/>
    <property type="project" value="InterPro"/>
</dbReference>
<dbReference type="EMBL" id="CH476616">
    <property type="protein sequence ID" value="EEP79028.1"/>
    <property type="molecule type" value="Genomic_DNA"/>
</dbReference>
<reference evidence="3" key="1">
    <citation type="journal article" date="2009" name="Genome Res.">
        <title>Comparative genomic analyses of the human fungal pathogens Coccidioides and their relatives.</title>
        <authorList>
            <person name="Sharpton T.J."/>
            <person name="Stajich J.E."/>
            <person name="Rounsley S.D."/>
            <person name="Gardner M.J."/>
            <person name="Wortman J.R."/>
            <person name="Jordar V.S."/>
            <person name="Maiti R."/>
            <person name="Kodira C.D."/>
            <person name="Neafsey D.E."/>
            <person name="Zeng Q."/>
            <person name="Hung C.-Y."/>
            <person name="McMahan C."/>
            <person name="Muszewska A."/>
            <person name="Grynberg M."/>
            <person name="Mandel M.A."/>
            <person name="Kellner E.M."/>
            <person name="Barker B.M."/>
            <person name="Galgiani J.N."/>
            <person name="Orbach M.J."/>
            <person name="Kirkland T.N."/>
            <person name="Cole G.T."/>
            <person name="Henn M.R."/>
            <person name="Birren B.W."/>
            <person name="Taylor J.W."/>
        </authorList>
    </citation>
    <scope>NUCLEOTIDE SEQUENCE [LARGE SCALE GENOMIC DNA]</scope>
    <source>
        <strain evidence="3">UAMH 1704</strain>
    </source>
</reference>
<dbReference type="KEGG" id="ure:UREG_03874"/>
<dbReference type="Proteomes" id="UP000002058">
    <property type="component" value="Unassembled WGS sequence"/>
</dbReference>
<evidence type="ECO:0000313" key="3">
    <source>
        <dbReference type="Proteomes" id="UP000002058"/>
    </source>
</evidence>
<dbReference type="PANTHER" id="PTHR37844:SF2">
    <property type="entry name" value="SER_THR PROTEIN PHOSPHATASE SUPERFAMILY (AFU_ORTHOLOGUE AFUA_1G14840)"/>
    <property type="match status" value="1"/>
</dbReference>
<dbReference type="Gene3D" id="3.60.21.10">
    <property type="match status" value="1"/>
</dbReference>
<evidence type="ECO:0000259" key="1">
    <source>
        <dbReference type="Pfam" id="PF00149"/>
    </source>
</evidence>
<dbReference type="InParanoid" id="C4JM16"/>
<sequence length="302" mass="34594">MALTSLLSLRRARTPVRFQVMSDLHLEVGQQYGTFEIEPKASNLILAGDIGRLADYQPFRDFLCSVCRKFERVFLVPGNHEFFDISREQALQLVDKLQNDPELMGKLIVMNRKRVDLEDVTILGCTLYSHILPEAEEIVRTKVGDFRRIVDWTVADHLEEHARDVEWLENEIGLVRQADSNSGLKRIIVVVSHHAPLTKGTSKLSNEANPWSSAFATDLIGNKDKPAFDDVQWWIFGHTHHCSEFVHRQVKLVSNQRGYIRSNRDENEGIEVSSNFTSKKLKTWNNSSPPENAFNLEKVIEV</sequence>
<dbReference type="GeneID" id="8441471"/>
<name>C4JM16_UNCRE</name>
<evidence type="ECO:0000313" key="2">
    <source>
        <dbReference type="EMBL" id="EEP79028.1"/>
    </source>
</evidence>
<keyword evidence="3" id="KW-1185">Reference proteome</keyword>
<organism evidence="2 3">
    <name type="scientific">Uncinocarpus reesii (strain UAMH 1704)</name>
    <dbReference type="NCBI Taxonomy" id="336963"/>
    <lineage>
        <taxon>Eukaryota</taxon>
        <taxon>Fungi</taxon>
        <taxon>Dikarya</taxon>
        <taxon>Ascomycota</taxon>
        <taxon>Pezizomycotina</taxon>
        <taxon>Eurotiomycetes</taxon>
        <taxon>Eurotiomycetidae</taxon>
        <taxon>Onygenales</taxon>
        <taxon>Onygenaceae</taxon>
        <taxon>Uncinocarpus</taxon>
    </lineage>
</organism>
<gene>
    <name evidence="2" type="ORF">UREG_03874</name>
</gene>
<dbReference type="HOGENOM" id="CLU_060372_0_2_1"/>
<protein>
    <recommendedName>
        <fullName evidence="1">Calcineurin-like phosphoesterase domain-containing protein</fullName>
    </recommendedName>
</protein>
<dbReference type="PANTHER" id="PTHR37844">
    <property type="entry name" value="SER/THR PROTEIN PHOSPHATASE SUPERFAMILY (AFU_ORTHOLOGUE AFUA_1G14840)"/>
    <property type="match status" value="1"/>
</dbReference>
<feature type="domain" description="Calcineurin-like phosphoesterase" evidence="1">
    <location>
        <begin position="17"/>
        <end position="241"/>
    </location>
</feature>
<dbReference type="AlphaFoldDB" id="C4JM16"/>
<dbReference type="Pfam" id="PF00149">
    <property type="entry name" value="Metallophos"/>
    <property type="match status" value="1"/>
</dbReference>
<dbReference type="OMA" id="CNPRGYI"/>
<dbReference type="SUPFAM" id="SSF56300">
    <property type="entry name" value="Metallo-dependent phosphatases"/>
    <property type="match status" value="1"/>
</dbReference>
<dbReference type="InterPro" id="IPR004843">
    <property type="entry name" value="Calcineurin-like_PHP"/>
</dbReference>
<dbReference type="RefSeq" id="XP_002544357.1">
    <property type="nucleotide sequence ID" value="XM_002544311.1"/>
</dbReference>